<accession>A0ABS5J9X7</accession>
<comment type="caution">
    <text evidence="1">The sequence shown here is derived from an EMBL/GenBank/DDBJ whole genome shotgun (WGS) entry which is preliminary data.</text>
</comment>
<keyword evidence="2" id="KW-1185">Reference proteome</keyword>
<dbReference type="EMBL" id="JAGTXB010000027">
    <property type="protein sequence ID" value="MBS0032015.1"/>
    <property type="molecule type" value="Genomic_DNA"/>
</dbReference>
<dbReference type="RefSeq" id="WP_211977175.1">
    <property type="nucleotide sequence ID" value="NZ_CBFHAM010000018.1"/>
</dbReference>
<evidence type="ECO:0000313" key="1">
    <source>
        <dbReference type="EMBL" id="MBS0032015.1"/>
    </source>
</evidence>
<protein>
    <recommendedName>
        <fullName evidence="3">DUF2185 domain-containing protein</fullName>
    </recommendedName>
</protein>
<sequence>MKSFKEDLNVAVFTTRFVIREGEPILYVFHHEEDGAWEFISATQAVCDSDYLIVALAQIIDRDAAILELADLQQGEAAYRSDITGVWQRRKI</sequence>
<evidence type="ECO:0000313" key="2">
    <source>
        <dbReference type="Proteomes" id="UP000676386"/>
    </source>
</evidence>
<proteinExistence type="predicted"/>
<evidence type="ECO:0008006" key="3">
    <source>
        <dbReference type="Google" id="ProtNLM"/>
    </source>
</evidence>
<dbReference type="Proteomes" id="UP000676386">
    <property type="component" value="Unassembled WGS sequence"/>
</dbReference>
<gene>
    <name evidence="1" type="ORF">KE626_32080</name>
</gene>
<organism evidence="1 2">
    <name type="scientific">Chitinophaga hostae</name>
    <dbReference type="NCBI Taxonomy" id="2831022"/>
    <lineage>
        <taxon>Bacteria</taxon>
        <taxon>Pseudomonadati</taxon>
        <taxon>Bacteroidota</taxon>
        <taxon>Chitinophagia</taxon>
        <taxon>Chitinophagales</taxon>
        <taxon>Chitinophagaceae</taxon>
        <taxon>Chitinophaga</taxon>
    </lineage>
</organism>
<reference evidence="1 2" key="1">
    <citation type="submission" date="2021-04" db="EMBL/GenBank/DDBJ databases">
        <title>Chitinophaga sp. nov., isolated from the rhizosphere soil.</title>
        <authorList>
            <person name="He S."/>
        </authorList>
    </citation>
    <scope>NUCLEOTIDE SEQUENCE [LARGE SCALE GENOMIC DNA]</scope>
    <source>
        <strain evidence="1 2">2R12</strain>
    </source>
</reference>
<name>A0ABS5J9X7_9BACT</name>